<gene>
    <name evidence="1" type="ORF">ACFQ1Q_09250</name>
</gene>
<comment type="caution">
    <text evidence="1">The sequence shown here is derived from an EMBL/GenBank/DDBJ whole genome shotgun (WGS) entry which is preliminary data.</text>
</comment>
<evidence type="ECO:0000313" key="1">
    <source>
        <dbReference type="EMBL" id="MFD1063429.1"/>
    </source>
</evidence>
<dbReference type="EMBL" id="JBHTJL010000011">
    <property type="protein sequence ID" value="MFD1063429.1"/>
    <property type="molecule type" value="Genomic_DNA"/>
</dbReference>
<dbReference type="SUPFAM" id="SSF49464">
    <property type="entry name" value="Carboxypeptidase regulatory domain-like"/>
    <property type="match status" value="1"/>
</dbReference>
<evidence type="ECO:0000313" key="2">
    <source>
        <dbReference type="Proteomes" id="UP001597013"/>
    </source>
</evidence>
<proteinExistence type="predicted"/>
<keyword evidence="2" id="KW-1185">Reference proteome</keyword>
<protein>
    <submittedName>
        <fullName evidence="1">Carboxypeptidase-like regulatory domain-containing protein</fullName>
    </submittedName>
</protein>
<dbReference type="Pfam" id="PF13715">
    <property type="entry name" value="CarbopepD_reg_2"/>
    <property type="match status" value="1"/>
</dbReference>
<name>A0ABW3N6V9_9FLAO</name>
<organism evidence="1 2">
    <name type="scientific">Winogradskyella litorisediminis</name>
    <dbReference type="NCBI Taxonomy" id="1156618"/>
    <lineage>
        <taxon>Bacteria</taxon>
        <taxon>Pseudomonadati</taxon>
        <taxon>Bacteroidota</taxon>
        <taxon>Flavobacteriia</taxon>
        <taxon>Flavobacteriales</taxon>
        <taxon>Flavobacteriaceae</taxon>
        <taxon>Winogradskyella</taxon>
    </lineage>
</organism>
<accession>A0ABW3N6V9</accession>
<reference evidence="2" key="1">
    <citation type="journal article" date="2019" name="Int. J. Syst. Evol. Microbiol.">
        <title>The Global Catalogue of Microorganisms (GCM) 10K type strain sequencing project: providing services to taxonomists for standard genome sequencing and annotation.</title>
        <authorList>
            <consortium name="The Broad Institute Genomics Platform"/>
            <consortium name="The Broad Institute Genome Sequencing Center for Infectious Disease"/>
            <person name="Wu L."/>
            <person name="Ma J."/>
        </authorList>
    </citation>
    <scope>NUCLEOTIDE SEQUENCE [LARGE SCALE GENOMIC DNA]</scope>
    <source>
        <strain evidence="2">CCUG 62215</strain>
    </source>
</reference>
<dbReference type="Proteomes" id="UP001597013">
    <property type="component" value="Unassembled WGS sequence"/>
</dbReference>
<dbReference type="RefSeq" id="WP_386130333.1">
    <property type="nucleotide sequence ID" value="NZ_JBHTJL010000011.1"/>
</dbReference>
<dbReference type="InterPro" id="IPR008969">
    <property type="entry name" value="CarboxyPept-like_regulatory"/>
</dbReference>
<sequence length="536" mass="62273">MLKKLLLTILTLFSTWLSISQNELKIELLDADTKEPISFATAIFKGTSRGIVADYDGRFRIPYIDINNIPDLTITALGYNDLEISPKILSVTEVNILEMSPQTEALDLVILNVTKNNRQKAINVGSLIKKNKRILGNEIVQIAIDKIPENLDNNPHSIIGYYRDYQLVNDEYYNLNEGILEQFDAGIGTEKISDVNNRNVFYSFERNPDFKSSTQYSQEYNGESKYVQNADLLAFGGNELSILNVHNPIRNYNLNSFSYVYKLAENFVRNHIFSKEGFVFDEDNPIVNVSFTTLTNQRKGVQQRVKGTQTAEKLKVLGNISISLKDYAIHAFNYTMYDFNQRNPLFNVRIEYKQLGDKMYLNYISFNNRFIVTDDFVFRDEKVIYNKENQCFEVLFNNEVATKKINKRNFKIRLRKKKVLIKSVKIISPKRIQVFVNDFDNSLSELFENDMKNLEFTIKNIEDTDGREIYKSREVTGYQFREFFAQEVFINKPLNRDLKFASKGQPLLYAPLNSLGDTQPYIVNSPLERRRMNVEN</sequence>